<dbReference type="EMBL" id="ACCL02000020">
    <property type="protein sequence ID" value="EET59297.1"/>
    <property type="molecule type" value="Genomic_DNA"/>
</dbReference>
<comment type="caution">
    <text evidence="1">The sequence shown here is derived from an EMBL/GenBank/DDBJ whole genome shotgun (WGS) entry which is preliminary data.</text>
</comment>
<dbReference type="Proteomes" id="UP000005561">
    <property type="component" value="Unassembled WGS sequence"/>
</dbReference>
<evidence type="ECO:0000313" key="1">
    <source>
        <dbReference type="EMBL" id="EET59297.1"/>
    </source>
</evidence>
<gene>
    <name evidence="1" type="ORF">BRYFOR_08819</name>
</gene>
<protein>
    <submittedName>
        <fullName evidence="1">Uncharacterized protein</fullName>
    </submittedName>
</protein>
<dbReference type="STRING" id="168384.SAMN05660368_03144"/>
<name>C6LJI3_9FIRM</name>
<sequence length="67" mass="7340">MLVGGGGRLEKPEIISYLKENGTWIRLEEMEPERAAGLAEQVLKKAAAAIGFEGRTDYDGKNDSFIV</sequence>
<dbReference type="AlphaFoldDB" id="C6LJI3"/>
<reference evidence="1" key="1">
    <citation type="submission" date="2009-07" db="EMBL/GenBank/DDBJ databases">
        <authorList>
            <person name="Weinstock G."/>
            <person name="Sodergren E."/>
            <person name="Clifton S."/>
            <person name="Fulton L."/>
            <person name="Fulton B."/>
            <person name="Courtney L."/>
            <person name="Fronick C."/>
            <person name="Harrison M."/>
            <person name="Strong C."/>
            <person name="Farmer C."/>
            <person name="Delahaunty K."/>
            <person name="Markovic C."/>
            <person name="Hall O."/>
            <person name="Minx P."/>
            <person name="Tomlinson C."/>
            <person name="Mitreva M."/>
            <person name="Nelson J."/>
            <person name="Hou S."/>
            <person name="Wollam A."/>
            <person name="Pepin K.H."/>
            <person name="Johnson M."/>
            <person name="Bhonagiri V."/>
            <person name="Nash W.E."/>
            <person name="Warren W."/>
            <person name="Chinwalla A."/>
            <person name="Mardis E.R."/>
            <person name="Wilson R.K."/>
        </authorList>
    </citation>
    <scope>NUCLEOTIDE SEQUENCE [LARGE SCALE GENOMIC DNA]</scope>
    <source>
        <strain evidence="1">DSM 14469</strain>
    </source>
</reference>
<evidence type="ECO:0000313" key="2">
    <source>
        <dbReference type="Proteomes" id="UP000005561"/>
    </source>
</evidence>
<proteinExistence type="predicted"/>
<accession>C6LJI3</accession>
<keyword evidence="2" id="KW-1185">Reference proteome</keyword>
<organism evidence="1 2">
    <name type="scientific">Marvinbryantia formatexigens DSM 14469</name>
    <dbReference type="NCBI Taxonomy" id="478749"/>
    <lineage>
        <taxon>Bacteria</taxon>
        <taxon>Bacillati</taxon>
        <taxon>Bacillota</taxon>
        <taxon>Clostridia</taxon>
        <taxon>Lachnospirales</taxon>
        <taxon>Lachnospiraceae</taxon>
        <taxon>Marvinbryantia</taxon>
    </lineage>
</organism>